<reference evidence="2 3" key="1">
    <citation type="submission" date="2018-11" db="EMBL/GenBank/DDBJ databases">
        <authorList>
            <consortium name="Pathogen Informatics"/>
        </authorList>
    </citation>
    <scope>NUCLEOTIDE SEQUENCE [LARGE SCALE GENOMIC DNA]</scope>
</reference>
<keyword evidence="1" id="KW-1133">Transmembrane helix</keyword>
<dbReference type="OrthoDB" id="6285503at2759"/>
<organism evidence="2 3">
    <name type="scientific">Dibothriocephalus latus</name>
    <name type="common">Fish tapeworm</name>
    <name type="synonym">Diphyllobothrium latum</name>
    <dbReference type="NCBI Taxonomy" id="60516"/>
    <lineage>
        <taxon>Eukaryota</taxon>
        <taxon>Metazoa</taxon>
        <taxon>Spiralia</taxon>
        <taxon>Lophotrochozoa</taxon>
        <taxon>Platyhelminthes</taxon>
        <taxon>Cestoda</taxon>
        <taxon>Eucestoda</taxon>
        <taxon>Diphyllobothriidea</taxon>
        <taxon>Diphyllobothriidae</taxon>
        <taxon>Dibothriocephalus</taxon>
    </lineage>
</organism>
<accession>A0A3P7P008</accession>
<protein>
    <submittedName>
        <fullName evidence="2">Uncharacterized protein</fullName>
    </submittedName>
</protein>
<keyword evidence="3" id="KW-1185">Reference proteome</keyword>
<sequence>MIRDTLRDPKRQENRTLVPVVVSSSSELLPGTRIFTSIEQSKQVDSDGDLKLDEAEYCLAASLAEKVASTGGLEVNGTAHGLENEALESAILRPFETSSLLDESQDLLLSPASASLLTPDVSEESDLVGRGGLEARHPAMIRTEQPYESDSASLMSDLSFSRLAERSTGLPRHCSITYLPTWRASRVWVSHHFSPPFLLLLLLIIIIAIMLIIIIILLLGFGHCYIFVLESKYFIL</sequence>
<name>A0A3P7P008_DIBLA</name>
<gene>
    <name evidence="2" type="ORF">DILT_LOCUS6997</name>
</gene>
<evidence type="ECO:0000313" key="2">
    <source>
        <dbReference type="EMBL" id="VDN11166.1"/>
    </source>
</evidence>
<dbReference type="EMBL" id="UYRU01050870">
    <property type="protein sequence ID" value="VDN11166.1"/>
    <property type="molecule type" value="Genomic_DNA"/>
</dbReference>
<evidence type="ECO:0000313" key="3">
    <source>
        <dbReference type="Proteomes" id="UP000281553"/>
    </source>
</evidence>
<dbReference type="AlphaFoldDB" id="A0A3P7P008"/>
<feature type="transmembrane region" description="Helical" evidence="1">
    <location>
        <begin position="197"/>
        <end position="228"/>
    </location>
</feature>
<keyword evidence="1" id="KW-0812">Transmembrane</keyword>
<evidence type="ECO:0000256" key="1">
    <source>
        <dbReference type="SAM" id="Phobius"/>
    </source>
</evidence>
<keyword evidence="1" id="KW-0472">Membrane</keyword>
<dbReference type="Proteomes" id="UP000281553">
    <property type="component" value="Unassembled WGS sequence"/>
</dbReference>
<proteinExistence type="predicted"/>